<gene>
    <name evidence="5" type="ORF">CSH63_28695</name>
</gene>
<dbReference type="RefSeq" id="WP_120572906.1">
    <property type="nucleotide sequence ID" value="NZ_CP024087.1"/>
</dbReference>
<dbReference type="InterPro" id="IPR013216">
    <property type="entry name" value="Methyltransf_11"/>
</dbReference>
<dbReference type="KEGG" id="mtua:CSH63_28695"/>
<sequence>MASSSACGNARRVTDLDNQAGYWNSTGATKTFGHPVALPWLDGIDRRARVLDYGCGYGRLAGLLVRQGFENVEGVDVAPRLVSRAKNEQPGAQFTVLTNPPQLDQQEDSVDLVLLFAVLTCIPGDAGQRELVTELRRVLRPGGLLYVSDLCLQEDHRNRSRYQQFAAKYGTYGIFETGDGVVCRHHTTDWLDQLFGDFALVAGREVAVETMNGRPALATQRLMVKPHAETPRTGRTAPATA</sequence>
<dbReference type="GO" id="GO:0008757">
    <property type="term" value="F:S-adenosylmethionine-dependent methyltransferase activity"/>
    <property type="evidence" value="ECO:0007669"/>
    <property type="project" value="InterPro"/>
</dbReference>
<organism evidence="5 6">
    <name type="scientific">Micromonospora tulbaghiae</name>
    <dbReference type="NCBI Taxonomy" id="479978"/>
    <lineage>
        <taxon>Bacteria</taxon>
        <taxon>Bacillati</taxon>
        <taxon>Actinomycetota</taxon>
        <taxon>Actinomycetes</taxon>
        <taxon>Micromonosporales</taxon>
        <taxon>Micromonosporaceae</taxon>
        <taxon>Micromonospora</taxon>
    </lineage>
</organism>
<keyword evidence="2 5" id="KW-0808">Transferase</keyword>
<feature type="domain" description="Methyltransferase type 11" evidence="4">
    <location>
        <begin position="51"/>
        <end position="147"/>
    </location>
</feature>
<accession>A0A386WY87</accession>
<name>A0A386WY87_9ACTN</name>
<dbReference type="PANTHER" id="PTHR43464">
    <property type="entry name" value="METHYLTRANSFERASE"/>
    <property type="match status" value="1"/>
</dbReference>
<evidence type="ECO:0000313" key="5">
    <source>
        <dbReference type="EMBL" id="AYF31354.1"/>
    </source>
</evidence>
<dbReference type="EMBL" id="CP024087">
    <property type="protein sequence ID" value="AYF31354.1"/>
    <property type="molecule type" value="Genomic_DNA"/>
</dbReference>
<dbReference type="GO" id="GO:0032259">
    <property type="term" value="P:methylation"/>
    <property type="evidence" value="ECO:0007669"/>
    <property type="project" value="UniProtKB-KW"/>
</dbReference>
<evidence type="ECO:0000256" key="3">
    <source>
        <dbReference type="ARBA" id="ARBA00022691"/>
    </source>
</evidence>
<evidence type="ECO:0000259" key="4">
    <source>
        <dbReference type="Pfam" id="PF08241"/>
    </source>
</evidence>
<evidence type="ECO:0000256" key="1">
    <source>
        <dbReference type="ARBA" id="ARBA00022603"/>
    </source>
</evidence>
<dbReference type="Pfam" id="PF08241">
    <property type="entry name" value="Methyltransf_11"/>
    <property type="match status" value="1"/>
</dbReference>
<evidence type="ECO:0000313" key="6">
    <source>
        <dbReference type="Proteomes" id="UP000267804"/>
    </source>
</evidence>
<dbReference type="AlphaFoldDB" id="A0A386WY87"/>
<evidence type="ECO:0000256" key="2">
    <source>
        <dbReference type="ARBA" id="ARBA00022679"/>
    </source>
</evidence>
<dbReference type="Proteomes" id="UP000267804">
    <property type="component" value="Chromosome"/>
</dbReference>
<dbReference type="InterPro" id="IPR029063">
    <property type="entry name" value="SAM-dependent_MTases_sf"/>
</dbReference>
<dbReference type="PANTHER" id="PTHR43464:SF19">
    <property type="entry name" value="UBIQUINONE BIOSYNTHESIS O-METHYLTRANSFERASE, MITOCHONDRIAL"/>
    <property type="match status" value="1"/>
</dbReference>
<proteinExistence type="predicted"/>
<protein>
    <submittedName>
        <fullName evidence="5">SAM-dependent methyltransferase</fullName>
    </submittedName>
</protein>
<dbReference type="CDD" id="cd02440">
    <property type="entry name" value="AdoMet_MTases"/>
    <property type="match status" value="1"/>
</dbReference>
<keyword evidence="1 5" id="KW-0489">Methyltransferase</keyword>
<keyword evidence="3" id="KW-0949">S-adenosyl-L-methionine</keyword>
<reference evidence="5 6" key="1">
    <citation type="submission" date="2017-10" db="EMBL/GenBank/DDBJ databases">
        <title>Integration of genomic and chemical information greatly accelerates assignment of the full stereostructure of myelolactone, a potent inhibitor of myeloma from a marine-derived Micromonospora.</title>
        <authorList>
            <person name="Kim M.C."/>
            <person name="Machado H."/>
            <person name="Jensen P.R."/>
            <person name="Fenical W."/>
        </authorList>
    </citation>
    <scope>NUCLEOTIDE SEQUENCE [LARGE SCALE GENOMIC DNA]</scope>
    <source>
        <strain evidence="5 6">CNY-010</strain>
    </source>
</reference>
<dbReference type="Gene3D" id="3.40.50.150">
    <property type="entry name" value="Vaccinia Virus protein VP39"/>
    <property type="match status" value="1"/>
</dbReference>
<dbReference type="SUPFAM" id="SSF53335">
    <property type="entry name" value="S-adenosyl-L-methionine-dependent methyltransferases"/>
    <property type="match status" value="1"/>
</dbReference>